<dbReference type="PANTHER" id="PTHR45980">
    <property type="match status" value="1"/>
</dbReference>
<dbReference type="InterPro" id="IPR009003">
    <property type="entry name" value="Peptidase_S1_PA"/>
</dbReference>
<dbReference type="PANTHER" id="PTHR45980:SF9">
    <property type="entry name" value="PROTEASE DO-LIKE 10, MITOCHONDRIAL-RELATED"/>
    <property type="match status" value="1"/>
</dbReference>
<evidence type="ECO:0000256" key="2">
    <source>
        <dbReference type="ARBA" id="ARBA00022801"/>
    </source>
</evidence>
<dbReference type="SUPFAM" id="SSF50494">
    <property type="entry name" value="Trypsin-like serine proteases"/>
    <property type="match status" value="1"/>
</dbReference>
<keyword evidence="7" id="KW-1185">Reference proteome</keyword>
<evidence type="ECO:0000259" key="5">
    <source>
        <dbReference type="Pfam" id="PF17815"/>
    </source>
</evidence>
<feature type="signal peptide" evidence="4">
    <location>
        <begin position="1"/>
        <end position="18"/>
    </location>
</feature>
<evidence type="ECO:0000256" key="1">
    <source>
        <dbReference type="ARBA" id="ARBA00022670"/>
    </source>
</evidence>
<dbReference type="Pfam" id="PF13365">
    <property type="entry name" value="Trypsin_2"/>
    <property type="match status" value="1"/>
</dbReference>
<name>A0A6C2U771_PONDE</name>
<dbReference type="Gene3D" id="2.40.10.10">
    <property type="entry name" value="Trypsin-like serine proteases"/>
    <property type="match status" value="2"/>
</dbReference>
<dbReference type="SUPFAM" id="SSF50156">
    <property type="entry name" value="PDZ domain-like"/>
    <property type="match status" value="1"/>
</dbReference>
<dbReference type="Pfam" id="PF17815">
    <property type="entry name" value="PDZ_3"/>
    <property type="match status" value="1"/>
</dbReference>
<dbReference type="InterPro" id="IPR041517">
    <property type="entry name" value="DEGP_PDZ"/>
</dbReference>
<proteinExistence type="predicted"/>
<dbReference type="PRINTS" id="PR00834">
    <property type="entry name" value="PROTEASES2C"/>
</dbReference>
<dbReference type="GO" id="GO:0006508">
    <property type="term" value="P:proteolysis"/>
    <property type="evidence" value="ECO:0007669"/>
    <property type="project" value="UniProtKB-KW"/>
</dbReference>
<feature type="chain" id="PRO_5025654029" evidence="4">
    <location>
        <begin position="19"/>
        <end position="480"/>
    </location>
</feature>
<keyword evidence="3" id="KW-0720">Serine protease</keyword>
<dbReference type="InterPro" id="IPR046449">
    <property type="entry name" value="DEGP_PDZ_sf"/>
</dbReference>
<organism evidence="6 7">
    <name type="scientific">Pontiella desulfatans</name>
    <dbReference type="NCBI Taxonomy" id="2750659"/>
    <lineage>
        <taxon>Bacteria</taxon>
        <taxon>Pseudomonadati</taxon>
        <taxon>Kiritimatiellota</taxon>
        <taxon>Kiritimatiellia</taxon>
        <taxon>Kiritimatiellales</taxon>
        <taxon>Pontiellaceae</taxon>
        <taxon>Pontiella</taxon>
    </lineage>
</organism>
<evidence type="ECO:0000313" key="6">
    <source>
        <dbReference type="EMBL" id="VGO15246.1"/>
    </source>
</evidence>
<keyword evidence="4" id="KW-0732">Signal</keyword>
<sequence length="480" mass="53289">MRRMAIVCMVVLSLGARAQVEQSVVRIVNQYNRFSWFTPWDSGSTGSGSGSGFVISKNRIMTNAHVVSDAAMLLVYFHNDPTPYPAHVAAIGHDCDLAILELNAPARTESVPALEFDALPALRSQVVTYGYPTGGRLLSSTAGVVSRIELQDYVHTGLDSHLTVQTDAAINPGNSGGPVIQNGKVVGVAFQGNQQLENMGFFIPVKVVEHFLTDLADGRYDGYPEFGAYTTSLDSPAARRHAGMVEGETGVRIENLLRGCGAEAVLRRGDIITSINGYAVANNGTVDWNGMRLDFNVVPDQLQKGDKLPLRIIRDGKRMEVEATLSPYNPLPAKANLYDRQPSYFVYAGLVFVPLNRETVKTYSNDWFTDAPQELIHEMYYRHLEERDFLDAPQVMIIRRLDHEVNVEEALYTYRLIDSINGKRTRTLAETIEAIEGNTADQHLIELQHGNRIMALDRKQADAAHLEILEKYAIPKDRNL</sequence>
<keyword evidence="2" id="KW-0378">Hydrolase</keyword>
<dbReference type="Gene3D" id="3.20.190.20">
    <property type="match status" value="1"/>
</dbReference>
<reference evidence="6 7" key="1">
    <citation type="submission" date="2019-04" db="EMBL/GenBank/DDBJ databases">
        <authorList>
            <person name="Van Vliet M D."/>
        </authorList>
    </citation>
    <scope>NUCLEOTIDE SEQUENCE [LARGE SCALE GENOMIC DNA]</scope>
    <source>
        <strain evidence="6 7">F1</strain>
    </source>
</reference>
<keyword evidence="1 6" id="KW-0645">Protease</keyword>
<dbReference type="AlphaFoldDB" id="A0A6C2U771"/>
<protein>
    <submittedName>
        <fullName evidence="6">Periplasmic serine endoprotease DegP</fullName>
    </submittedName>
</protein>
<dbReference type="GO" id="GO:0004252">
    <property type="term" value="F:serine-type endopeptidase activity"/>
    <property type="evidence" value="ECO:0007669"/>
    <property type="project" value="InterPro"/>
</dbReference>
<feature type="domain" description="Protease Do-like PDZ" evidence="5">
    <location>
        <begin position="335"/>
        <end position="478"/>
    </location>
</feature>
<evidence type="ECO:0000256" key="3">
    <source>
        <dbReference type="ARBA" id="ARBA00022825"/>
    </source>
</evidence>
<dbReference type="InterPro" id="IPR001940">
    <property type="entry name" value="Peptidase_S1C"/>
</dbReference>
<gene>
    <name evidence="6" type="primary">degP_1</name>
    <name evidence="6" type="ORF">PDESU_03828</name>
</gene>
<dbReference type="InterPro" id="IPR043504">
    <property type="entry name" value="Peptidase_S1_PA_chymotrypsin"/>
</dbReference>
<dbReference type="Proteomes" id="UP000366872">
    <property type="component" value="Unassembled WGS sequence"/>
</dbReference>
<evidence type="ECO:0000313" key="7">
    <source>
        <dbReference type="Proteomes" id="UP000366872"/>
    </source>
</evidence>
<dbReference type="Gene3D" id="2.30.42.10">
    <property type="match status" value="1"/>
</dbReference>
<dbReference type="InterPro" id="IPR036034">
    <property type="entry name" value="PDZ_sf"/>
</dbReference>
<evidence type="ECO:0000256" key="4">
    <source>
        <dbReference type="SAM" id="SignalP"/>
    </source>
</evidence>
<dbReference type="EMBL" id="CAAHFG010000002">
    <property type="protein sequence ID" value="VGO15246.1"/>
    <property type="molecule type" value="Genomic_DNA"/>
</dbReference>
<accession>A0A6C2U771</accession>